<keyword evidence="4 8" id="KW-1133">Transmembrane helix</keyword>
<keyword evidence="2" id="KW-1003">Cell membrane</keyword>
<dbReference type="Proteomes" id="UP000235965">
    <property type="component" value="Unassembled WGS sequence"/>
</dbReference>
<protein>
    <recommendedName>
        <fullName evidence="12">Ionotropic glutamate receptor L-glutamate and glycine-binding domain-containing protein</fullName>
    </recommendedName>
</protein>
<comment type="subcellular location">
    <subcellularLocation>
        <location evidence="1">Cell membrane</location>
        <topology evidence="1">Multi-pass membrane protein</topology>
    </subcellularLocation>
</comment>
<dbReference type="PANTHER" id="PTHR42643:SF38">
    <property type="entry name" value="IONOTROPIC RECEPTOR 100A"/>
    <property type="match status" value="1"/>
</dbReference>
<keyword evidence="11" id="KW-1185">Reference proteome</keyword>
<evidence type="ECO:0000256" key="6">
    <source>
        <dbReference type="ARBA" id="ARBA00023170"/>
    </source>
</evidence>
<dbReference type="InParanoid" id="A0A2J7RHG3"/>
<dbReference type="STRING" id="105785.A0A2J7RHG3"/>
<evidence type="ECO:0000256" key="3">
    <source>
        <dbReference type="ARBA" id="ARBA00022692"/>
    </source>
</evidence>
<dbReference type="InterPro" id="IPR052192">
    <property type="entry name" value="Insect_Ionotropic_Sensory_Rcpt"/>
</dbReference>
<keyword evidence="9" id="KW-0732">Signal</keyword>
<accession>A0A2J7RHG3</accession>
<feature type="transmembrane region" description="Helical" evidence="8">
    <location>
        <begin position="373"/>
        <end position="390"/>
    </location>
</feature>
<evidence type="ECO:0008006" key="12">
    <source>
        <dbReference type="Google" id="ProtNLM"/>
    </source>
</evidence>
<evidence type="ECO:0000256" key="1">
    <source>
        <dbReference type="ARBA" id="ARBA00004651"/>
    </source>
</evidence>
<evidence type="ECO:0000256" key="9">
    <source>
        <dbReference type="SAM" id="SignalP"/>
    </source>
</evidence>
<evidence type="ECO:0000256" key="8">
    <source>
        <dbReference type="SAM" id="Phobius"/>
    </source>
</evidence>
<dbReference type="OrthoDB" id="8195814at2759"/>
<comment type="caution">
    <text evidence="10">The sequence shown here is derived from an EMBL/GenBank/DDBJ whole genome shotgun (WGS) entry which is preliminary data.</text>
</comment>
<gene>
    <name evidence="10" type="ORF">B7P43_G06520</name>
</gene>
<dbReference type="EMBL" id="NEVH01003743">
    <property type="protein sequence ID" value="PNF40273.1"/>
    <property type="molecule type" value="Genomic_DNA"/>
</dbReference>
<dbReference type="PANTHER" id="PTHR42643">
    <property type="entry name" value="IONOTROPIC RECEPTOR 20A-RELATED"/>
    <property type="match status" value="1"/>
</dbReference>
<evidence type="ECO:0000256" key="2">
    <source>
        <dbReference type="ARBA" id="ARBA00022475"/>
    </source>
</evidence>
<name>A0A2J7RHG3_9NEOP</name>
<evidence type="ECO:0000313" key="10">
    <source>
        <dbReference type="EMBL" id="PNF40273.1"/>
    </source>
</evidence>
<dbReference type="SUPFAM" id="SSF53850">
    <property type="entry name" value="Periplasmic binding protein-like II"/>
    <property type="match status" value="1"/>
</dbReference>
<feature type="transmembrane region" description="Helical" evidence="8">
    <location>
        <begin position="432"/>
        <end position="453"/>
    </location>
</feature>
<feature type="transmembrane region" description="Helical" evidence="8">
    <location>
        <begin position="402"/>
        <end position="420"/>
    </location>
</feature>
<keyword evidence="5 8" id="KW-0472">Membrane</keyword>
<feature type="transmembrane region" description="Helical" evidence="8">
    <location>
        <begin position="625"/>
        <end position="648"/>
    </location>
</feature>
<feature type="signal peptide" evidence="9">
    <location>
        <begin position="1"/>
        <end position="22"/>
    </location>
</feature>
<keyword evidence="7" id="KW-0325">Glycoprotein</keyword>
<sequence>MTRVLFIVLLHDFLACFGHTYSFRELHVDGRRDGIGGDIDDKSFRILTKCFFNNAQYITLIYIVDNLQSEVVTDISTELTGFFHHRIQIPIKTFYELKDATTYNFNVPSDNRRDVLFITENINSLIQYLDKNQINITQWTATDNFFIIYIKSLKTRLYPNDYEVEYGELFQIIWTRYKILKVLILDNRRSSRFWHKTGTDIVTFNPFLKVGNIRGMVQLYSITDINIVCQRLDHLVDDLHGYPIGVTIFTAYPYAVPIRSKQMDSKSYGGVDGNSMNVAAQFMNFKPIIHRPKDKVKFGYKTEEGTYVGSIGDIVYGKSDIAFNSHYIRNYDNAEIQFVVPPVIYDAIVILVPKSQLIPRWMDLFECFSLTELFFLLGFYIISVCFSIFIKRYLGATINIYETVRIAVGILKMFLTIPIAGTKQLTSFSERIFVSSCLLVGVLIVTAIQVTLVTEISSPNYYPDINTLEQLEESGLPISTSYQNLVDIFNYSDSPIMTSLAKKVRLESNNYGIKERIAHKMDYAAVTTLSNAQHFLKRYTGPSDNPLLHAVRETPRGYFLSYVVPKHSPYVRHLNYVISVLIESGLVKKWNADQFWEHRLAVGHNHTRAEKSKLYAYSMNDLQTAFFVLASGLSCGVVAFIVEMMVAFKLFSWDG</sequence>
<keyword evidence="6" id="KW-0675">Receptor</keyword>
<evidence type="ECO:0000256" key="4">
    <source>
        <dbReference type="ARBA" id="ARBA00022989"/>
    </source>
</evidence>
<dbReference type="GO" id="GO:0005886">
    <property type="term" value="C:plasma membrane"/>
    <property type="evidence" value="ECO:0007669"/>
    <property type="project" value="UniProtKB-SubCell"/>
</dbReference>
<organism evidence="10 11">
    <name type="scientific">Cryptotermes secundus</name>
    <dbReference type="NCBI Taxonomy" id="105785"/>
    <lineage>
        <taxon>Eukaryota</taxon>
        <taxon>Metazoa</taxon>
        <taxon>Ecdysozoa</taxon>
        <taxon>Arthropoda</taxon>
        <taxon>Hexapoda</taxon>
        <taxon>Insecta</taxon>
        <taxon>Pterygota</taxon>
        <taxon>Neoptera</taxon>
        <taxon>Polyneoptera</taxon>
        <taxon>Dictyoptera</taxon>
        <taxon>Blattodea</taxon>
        <taxon>Blattoidea</taxon>
        <taxon>Termitoidae</taxon>
        <taxon>Kalotermitidae</taxon>
        <taxon>Cryptotermitinae</taxon>
        <taxon>Cryptotermes</taxon>
    </lineage>
</organism>
<dbReference type="AlphaFoldDB" id="A0A2J7RHG3"/>
<feature type="chain" id="PRO_5014448602" description="Ionotropic glutamate receptor L-glutamate and glycine-binding domain-containing protein" evidence="9">
    <location>
        <begin position="23"/>
        <end position="655"/>
    </location>
</feature>
<evidence type="ECO:0000256" key="7">
    <source>
        <dbReference type="ARBA" id="ARBA00023180"/>
    </source>
</evidence>
<evidence type="ECO:0000256" key="5">
    <source>
        <dbReference type="ARBA" id="ARBA00023136"/>
    </source>
</evidence>
<dbReference type="FunCoup" id="A0A2J7RHG3">
    <property type="interactions" value="101"/>
</dbReference>
<dbReference type="Gene3D" id="3.40.190.10">
    <property type="entry name" value="Periplasmic binding protein-like II"/>
    <property type="match status" value="1"/>
</dbReference>
<evidence type="ECO:0000313" key="11">
    <source>
        <dbReference type="Proteomes" id="UP000235965"/>
    </source>
</evidence>
<keyword evidence="3 8" id="KW-0812">Transmembrane</keyword>
<reference evidence="10 11" key="1">
    <citation type="submission" date="2017-12" db="EMBL/GenBank/DDBJ databases">
        <title>Hemimetabolous genomes reveal molecular basis of termite eusociality.</title>
        <authorList>
            <person name="Harrison M.C."/>
            <person name="Jongepier E."/>
            <person name="Robertson H.M."/>
            <person name="Arning N."/>
            <person name="Bitard-Feildel T."/>
            <person name="Chao H."/>
            <person name="Childers C.P."/>
            <person name="Dinh H."/>
            <person name="Doddapaneni H."/>
            <person name="Dugan S."/>
            <person name="Gowin J."/>
            <person name="Greiner C."/>
            <person name="Han Y."/>
            <person name="Hu H."/>
            <person name="Hughes D.S.T."/>
            <person name="Huylmans A.-K."/>
            <person name="Kemena C."/>
            <person name="Kremer L.P.M."/>
            <person name="Lee S.L."/>
            <person name="Lopez-Ezquerra A."/>
            <person name="Mallet L."/>
            <person name="Monroy-Kuhn J.M."/>
            <person name="Moser A."/>
            <person name="Murali S.C."/>
            <person name="Muzny D.M."/>
            <person name="Otani S."/>
            <person name="Piulachs M.-D."/>
            <person name="Poelchau M."/>
            <person name="Qu J."/>
            <person name="Schaub F."/>
            <person name="Wada-Katsumata A."/>
            <person name="Worley K.C."/>
            <person name="Xie Q."/>
            <person name="Ylla G."/>
            <person name="Poulsen M."/>
            <person name="Gibbs R.A."/>
            <person name="Schal C."/>
            <person name="Richards S."/>
            <person name="Belles X."/>
            <person name="Korb J."/>
            <person name="Bornberg-Bauer E."/>
        </authorList>
    </citation>
    <scope>NUCLEOTIDE SEQUENCE [LARGE SCALE GENOMIC DNA]</scope>
    <source>
        <tissue evidence="10">Whole body</tissue>
    </source>
</reference>
<proteinExistence type="predicted"/>